<gene>
    <name evidence="1" type="ORF">S12H4_00069</name>
</gene>
<reference evidence="1" key="1">
    <citation type="journal article" date="2014" name="Front. Microbiol.">
        <title>High frequency of phylogenetically diverse reductive dehalogenase-homologous genes in deep subseafloor sedimentary metagenomes.</title>
        <authorList>
            <person name="Kawai M."/>
            <person name="Futagami T."/>
            <person name="Toyoda A."/>
            <person name="Takaki Y."/>
            <person name="Nishi S."/>
            <person name="Hori S."/>
            <person name="Arai W."/>
            <person name="Tsubouchi T."/>
            <person name="Morono Y."/>
            <person name="Uchiyama I."/>
            <person name="Ito T."/>
            <person name="Fujiyama A."/>
            <person name="Inagaki F."/>
            <person name="Takami H."/>
        </authorList>
    </citation>
    <scope>NUCLEOTIDE SEQUENCE</scope>
    <source>
        <strain evidence="1">Expedition CK06-06</strain>
    </source>
</reference>
<sequence length="220" mass="24729">MPVVVERGTCAQEGVGKPDYSKQIYHISRGETPRLMEPRHEEKQKVFVLFMPEAAPLGVGETKHLMDLETMLDMPYAVPAGYTWELREWMGSINGAVVDVGSATMEGTPVLAIPIYPMPDYCTHEYEQIIAFSSAYYDPLAEHAWVFDYTVKNLDTIPITGVIQIALFLHAIGTAEMTEKTVKCKYCGHEFKVPLRQTIIDCPSCGKRFFVPFYGRAPVV</sequence>
<accession>X1RKM3</accession>
<comment type="caution">
    <text evidence="1">The sequence shown here is derived from an EMBL/GenBank/DDBJ whole genome shotgun (WGS) entry which is preliminary data.</text>
</comment>
<protein>
    <submittedName>
        <fullName evidence="1">Uncharacterized protein</fullName>
    </submittedName>
</protein>
<name>X1RKM3_9ZZZZ</name>
<organism evidence="1">
    <name type="scientific">marine sediment metagenome</name>
    <dbReference type="NCBI Taxonomy" id="412755"/>
    <lineage>
        <taxon>unclassified sequences</taxon>
        <taxon>metagenomes</taxon>
        <taxon>ecological metagenomes</taxon>
    </lineage>
</organism>
<dbReference type="AlphaFoldDB" id="X1RKM3"/>
<proteinExistence type="predicted"/>
<dbReference type="EMBL" id="BARW01000004">
    <property type="protein sequence ID" value="GAI67476.1"/>
    <property type="molecule type" value="Genomic_DNA"/>
</dbReference>
<evidence type="ECO:0000313" key="1">
    <source>
        <dbReference type="EMBL" id="GAI67476.1"/>
    </source>
</evidence>